<keyword evidence="3" id="KW-0808">Transferase</keyword>
<accession>A0A841G4H1</accession>
<gene>
    <name evidence="3" type="ORF">HNR73_006899</name>
</gene>
<dbReference type="Proteomes" id="UP000548476">
    <property type="component" value="Unassembled WGS sequence"/>
</dbReference>
<dbReference type="RefSeq" id="WP_184791994.1">
    <property type="nucleotide sequence ID" value="NZ_BONT01000074.1"/>
</dbReference>
<dbReference type="PANTHER" id="PTHR11786">
    <property type="entry name" value="N-HYDROXYARYLAMINE O-ACETYLTRANSFERASE"/>
    <property type="match status" value="1"/>
</dbReference>
<dbReference type="PRINTS" id="PR01543">
    <property type="entry name" value="ANATRNSFRASE"/>
</dbReference>
<sequence>MSSLSGVELDAYLARIGHSADVRPDLATLRSVHRAHLAAIPYEALDIQLSRGVSLNGTDVVAKLVTNRRGGFCYEQNALMARALRAIGFTVTYVEGAVMRAARGDDMWRNHMPLLVDLPEGRFLADAGLGDGFLEPLPLTEGVHADGIWSHRLEFLAEGVWRCHPDPRGSVESFDFRTEPREVADFVEACAYRADSPDSPFKRVLVVQQPRPESKVVVRGCTHIVVTAGERTERVLADPDAFGAVLSAEFGLSLPGEDVRALWTQAWAKHLEWLAEKENTPA</sequence>
<organism evidence="3 4">
    <name type="scientific">Phytomonospora endophytica</name>
    <dbReference type="NCBI Taxonomy" id="714109"/>
    <lineage>
        <taxon>Bacteria</taxon>
        <taxon>Bacillati</taxon>
        <taxon>Actinomycetota</taxon>
        <taxon>Actinomycetes</taxon>
        <taxon>Micromonosporales</taxon>
        <taxon>Micromonosporaceae</taxon>
        <taxon>Phytomonospora</taxon>
    </lineage>
</organism>
<keyword evidence="4" id="KW-1185">Reference proteome</keyword>
<dbReference type="EMBL" id="JACHGT010000019">
    <property type="protein sequence ID" value="MBB6039010.1"/>
    <property type="molecule type" value="Genomic_DNA"/>
</dbReference>
<evidence type="ECO:0000313" key="4">
    <source>
        <dbReference type="Proteomes" id="UP000548476"/>
    </source>
</evidence>
<comment type="caution">
    <text evidence="3">The sequence shown here is derived from an EMBL/GenBank/DDBJ whole genome shotgun (WGS) entry which is preliminary data.</text>
</comment>
<proteinExistence type="inferred from homology"/>
<dbReference type="AlphaFoldDB" id="A0A841G4H1"/>
<keyword evidence="3" id="KW-0012">Acyltransferase</keyword>
<dbReference type="InterPro" id="IPR001447">
    <property type="entry name" value="Arylamine_N-AcTrfase"/>
</dbReference>
<evidence type="ECO:0000256" key="2">
    <source>
        <dbReference type="RuleBase" id="RU003452"/>
    </source>
</evidence>
<dbReference type="InterPro" id="IPR038765">
    <property type="entry name" value="Papain-like_cys_pep_sf"/>
</dbReference>
<dbReference type="Gene3D" id="3.30.2140.10">
    <property type="entry name" value="Arylamine N-acetyltransferase"/>
    <property type="match status" value="1"/>
</dbReference>
<dbReference type="Pfam" id="PF00797">
    <property type="entry name" value="Acetyltransf_2"/>
    <property type="match status" value="1"/>
</dbReference>
<dbReference type="GO" id="GO:0046990">
    <property type="term" value="F:N-hydroxyarylamine O-acetyltransferase activity"/>
    <property type="evidence" value="ECO:0007669"/>
    <property type="project" value="UniProtKB-EC"/>
</dbReference>
<comment type="similarity">
    <text evidence="1 2">Belongs to the arylamine N-acetyltransferase family.</text>
</comment>
<evidence type="ECO:0000313" key="3">
    <source>
        <dbReference type="EMBL" id="MBB6039010.1"/>
    </source>
</evidence>
<protein>
    <submittedName>
        <fullName evidence="3">N-hydroxyarylamine O-acetyltransferase</fullName>
        <ecNumber evidence="3">2.3.1.118</ecNumber>
    </submittedName>
</protein>
<reference evidence="3 4" key="1">
    <citation type="submission" date="2020-08" db="EMBL/GenBank/DDBJ databases">
        <title>Genomic Encyclopedia of Type Strains, Phase IV (KMG-IV): sequencing the most valuable type-strain genomes for metagenomic binning, comparative biology and taxonomic classification.</title>
        <authorList>
            <person name="Goeker M."/>
        </authorList>
    </citation>
    <scope>NUCLEOTIDE SEQUENCE [LARGE SCALE GENOMIC DNA]</scope>
    <source>
        <strain evidence="3 4">YIM 65646</strain>
    </source>
</reference>
<dbReference type="EC" id="2.3.1.118" evidence="3"/>
<name>A0A841G4H1_9ACTN</name>
<evidence type="ECO:0000256" key="1">
    <source>
        <dbReference type="ARBA" id="ARBA00006547"/>
    </source>
</evidence>
<dbReference type="Gene3D" id="2.40.128.150">
    <property type="entry name" value="Cysteine proteinases"/>
    <property type="match status" value="1"/>
</dbReference>
<dbReference type="SUPFAM" id="SSF54001">
    <property type="entry name" value="Cysteine proteinases"/>
    <property type="match status" value="1"/>
</dbReference>
<dbReference type="PANTHER" id="PTHR11786:SF0">
    <property type="entry name" value="ARYLAMINE N-ACETYLTRANSFERASE 4-RELATED"/>
    <property type="match status" value="1"/>
</dbReference>